<dbReference type="InterPro" id="IPR038109">
    <property type="entry name" value="DNA_bind_recomb_sf"/>
</dbReference>
<accession>A0ABV5SZE7</accession>
<evidence type="ECO:0000313" key="4">
    <source>
        <dbReference type="EMBL" id="MFB9645081.1"/>
    </source>
</evidence>
<evidence type="ECO:0000313" key="5">
    <source>
        <dbReference type="Proteomes" id="UP001589611"/>
    </source>
</evidence>
<evidence type="ECO:0000259" key="2">
    <source>
        <dbReference type="PROSITE" id="PS51736"/>
    </source>
</evidence>
<dbReference type="InterPro" id="IPR036162">
    <property type="entry name" value="Resolvase-like_N_sf"/>
</dbReference>
<dbReference type="Gene3D" id="3.90.1750.20">
    <property type="entry name" value="Putative Large Serine Recombinase, Chain B, Domain 2"/>
    <property type="match status" value="1"/>
</dbReference>
<dbReference type="SMART" id="SM00857">
    <property type="entry name" value="Resolvase"/>
    <property type="match status" value="1"/>
</dbReference>
<name>A0ABV5SZE7_9MICO</name>
<feature type="compositionally biased region" description="Basic and acidic residues" evidence="1">
    <location>
        <begin position="157"/>
        <end position="170"/>
    </location>
</feature>
<proteinExistence type="predicted"/>
<sequence length="494" mass="53992">MSTTPPAGVPHHGRHALGTDDRLMHGVIYARISDDPTGKAAGVERQTEECRTLAESRGVTVVEELIDNDLSATSGKRRPSFERVLELIRSDLIDTVVIWHTDRLYRLPRDLEPLIELADTRPLRFLTVTASEIDLNTSSGRMVARILAAASAAEVEHKVERQRSASDQRASRGTPTARPGYGYRRVDGRDVIHEPEGAVIREAARRVLDAESLRAIAADFNARAIPSPAGAPWQGVTLRQLIRRPSLAGLRVHRGHVVGEFDFELHPAILDRSTYDRLTALFDDPTRSASSRVGHPPKHLLSGIAWCGRCGATLGGRMVRLAPWTPKPGQKSKPVKAAYACGTCHKVRRLQAPVDELVTEWLLQRLERDDTADLLTTGDPEAVRQAREAVDAVTARLASAADLFAAGSIDGNQLARITAAGRAEREKLETRLTAALPTVLPSGAVGSGARAAWADFDIHRRRLIISTLMRVTILPTGPGRSFDPDLIRVDWLTA</sequence>
<dbReference type="EMBL" id="JBHMBE010000002">
    <property type="protein sequence ID" value="MFB9645081.1"/>
    <property type="molecule type" value="Genomic_DNA"/>
</dbReference>
<dbReference type="PANTHER" id="PTHR30461:SF23">
    <property type="entry name" value="DNA RECOMBINASE-RELATED"/>
    <property type="match status" value="1"/>
</dbReference>
<dbReference type="CDD" id="cd00338">
    <property type="entry name" value="Ser_Recombinase"/>
    <property type="match status" value="1"/>
</dbReference>
<feature type="domain" description="Resolvase/invertase-type recombinase catalytic" evidence="2">
    <location>
        <begin position="25"/>
        <end position="173"/>
    </location>
</feature>
<dbReference type="InterPro" id="IPR006119">
    <property type="entry name" value="Resolv_N"/>
</dbReference>
<dbReference type="PROSITE" id="PS51736">
    <property type="entry name" value="RECOMBINASES_3"/>
    <property type="match status" value="1"/>
</dbReference>
<evidence type="ECO:0000259" key="3">
    <source>
        <dbReference type="PROSITE" id="PS51737"/>
    </source>
</evidence>
<reference evidence="4 5" key="1">
    <citation type="submission" date="2024-09" db="EMBL/GenBank/DDBJ databases">
        <authorList>
            <person name="Sun Q."/>
            <person name="Mori K."/>
        </authorList>
    </citation>
    <scope>NUCLEOTIDE SEQUENCE [LARGE SCALE GENOMIC DNA]</scope>
    <source>
        <strain evidence="4 5">JCM 1342</strain>
    </source>
</reference>
<gene>
    <name evidence="4" type="ORF">ACFFPJ_04645</name>
</gene>
<dbReference type="PROSITE" id="PS51737">
    <property type="entry name" value="RECOMBINASE_DNA_BIND"/>
    <property type="match status" value="1"/>
</dbReference>
<organism evidence="4 5">
    <name type="scientific">Microbacterium terregens</name>
    <dbReference type="NCBI Taxonomy" id="69363"/>
    <lineage>
        <taxon>Bacteria</taxon>
        <taxon>Bacillati</taxon>
        <taxon>Actinomycetota</taxon>
        <taxon>Actinomycetes</taxon>
        <taxon>Micrococcales</taxon>
        <taxon>Microbacteriaceae</taxon>
        <taxon>Microbacterium</taxon>
    </lineage>
</organism>
<dbReference type="SUPFAM" id="SSF53041">
    <property type="entry name" value="Resolvase-like"/>
    <property type="match status" value="1"/>
</dbReference>
<dbReference type="Proteomes" id="UP001589611">
    <property type="component" value="Unassembled WGS sequence"/>
</dbReference>
<feature type="domain" description="Recombinase" evidence="3">
    <location>
        <begin position="180"/>
        <end position="288"/>
    </location>
</feature>
<keyword evidence="5" id="KW-1185">Reference proteome</keyword>
<protein>
    <submittedName>
        <fullName evidence="4">Recombinase family protein</fullName>
    </submittedName>
</protein>
<dbReference type="InterPro" id="IPR050639">
    <property type="entry name" value="SSR_resolvase"/>
</dbReference>
<dbReference type="PANTHER" id="PTHR30461">
    <property type="entry name" value="DNA-INVERTASE FROM LAMBDOID PROPHAGE"/>
    <property type="match status" value="1"/>
</dbReference>
<dbReference type="RefSeq" id="WP_344713956.1">
    <property type="nucleotide sequence ID" value="NZ_BAAAWH010000001.1"/>
</dbReference>
<dbReference type="Pfam" id="PF07508">
    <property type="entry name" value="Recombinase"/>
    <property type="match status" value="1"/>
</dbReference>
<dbReference type="Pfam" id="PF00239">
    <property type="entry name" value="Resolvase"/>
    <property type="match status" value="1"/>
</dbReference>
<comment type="caution">
    <text evidence="4">The sequence shown here is derived from an EMBL/GenBank/DDBJ whole genome shotgun (WGS) entry which is preliminary data.</text>
</comment>
<dbReference type="InterPro" id="IPR011109">
    <property type="entry name" value="DNA_bind_recombinase_dom"/>
</dbReference>
<evidence type="ECO:0000256" key="1">
    <source>
        <dbReference type="SAM" id="MobiDB-lite"/>
    </source>
</evidence>
<dbReference type="Gene3D" id="3.40.50.1390">
    <property type="entry name" value="Resolvase, N-terminal catalytic domain"/>
    <property type="match status" value="1"/>
</dbReference>
<feature type="region of interest" description="Disordered" evidence="1">
    <location>
        <begin position="157"/>
        <end position="184"/>
    </location>
</feature>